<dbReference type="AlphaFoldDB" id="A0AAV6TKA5"/>
<keyword evidence="2" id="KW-1185">Reference proteome</keyword>
<comment type="caution">
    <text evidence="1">The sequence shown here is derived from an EMBL/GenBank/DDBJ whole genome shotgun (WGS) entry which is preliminary data.</text>
</comment>
<evidence type="ECO:0000313" key="1">
    <source>
        <dbReference type="EMBL" id="KAG8172377.1"/>
    </source>
</evidence>
<accession>A0AAV6TKA5</accession>
<dbReference type="EMBL" id="JAFNEN010002780">
    <property type="protein sequence ID" value="KAG8172377.1"/>
    <property type="molecule type" value="Genomic_DNA"/>
</dbReference>
<reference evidence="1 2" key="1">
    <citation type="journal article" date="2022" name="Nat. Ecol. Evol.">
        <title>A masculinizing supergene underlies an exaggerated male reproductive morph in a spider.</title>
        <authorList>
            <person name="Hendrickx F."/>
            <person name="De Corte Z."/>
            <person name="Sonet G."/>
            <person name="Van Belleghem S.M."/>
            <person name="Kostlbacher S."/>
            <person name="Vangestel C."/>
        </authorList>
    </citation>
    <scope>NUCLEOTIDE SEQUENCE [LARGE SCALE GENOMIC DNA]</scope>
    <source>
        <strain evidence="1">W744_W776</strain>
    </source>
</reference>
<sequence length="84" mass="9611">MLRTTLVRPVYVHAVNLKNTNLDLNGSGEYGSYRVQKTPPSFKQIPNGNFDAEIVAQRFSPNFQRVRRFAKEGRTENSGHPDEF</sequence>
<organism evidence="1 2">
    <name type="scientific">Oedothorax gibbosus</name>
    <dbReference type="NCBI Taxonomy" id="931172"/>
    <lineage>
        <taxon>Eukaryota</taxon>
        <taxon>Metazoa</taxon>
        <taxon>Ecdysozoa</taxon>
        <taxon>Arthropoda</taxon>
        <taxon>Chelicerata</taxon>
        <taxon>Arachnida</taxon>
        <taxon>Araneae</taxon>
        <taxon>Araneomorphae</taxon>
        <taxon>Entelegynae</taxon>
        <taxon>Araneoidea</taxon>
        <taxon>Linyphiidae</taxon>
        <taxon>Erigoninae</taxon>
        <taxon>Oedothorax</taxon>
    </lineage>
</organism>
<proteinExistence type="predicted"/>
<gene>
    <name evidence="1" type="ORF">JTE90_013841</name>
</gene>
<name>A0AAV6TKA5_9ARAC</name>
<evidence type="ECO:0000313" key="2">
    <source>
        <dbReference type="Proteomes" id="UP000827092"/>
    </source>
</evidence>
<dbReference type="Proteomes" id="UP000827092">
    <property type="component" value="Unassembled WGS sequence"/>
</dbReference>
<protein>
    <submittedName>
        <fullName evidence="1">Uncharacterized protein</fullName>
    </submittedName>
</protein>